<evidence type="ECO:0000313" key="1">
    <source>
        <dbReference type="EMBL" id="KAA9008114.1"/>
    </source>
</evidence>
<sequence length="240" mass="27069">MTRQIIDLSMPVHNEMKLFPGIKPTSIEIFEDWEQAAKTLGTWEKGVKSLTAHYAITVSDHTGTHIDSVKHIRGPEAPGVEGIPLDMCFSDGVVLDFRHLEFGAGITVADMEEAQEKIGYKIKERDIVLNMTGASAYNDQDRYLKDHCGMTEEATRWLISKGVRVMGTDAPTYDPPVWAMFEREHFWRAHKVMEDEDYWHIENLCNLDKLPSHGFTISALPVNWIGTTGAPVRAVAIIDE</sequence>
<gene>
    <name evidence="1" type="ORF">F3S47_11450</name>
</gene>
<keyword evidence="2" id="KW-1185">Reference proteome</keyword>
<name>A0A5J5GKP4_9RHOB</name>
<dbReference type="Gene3D" id="3.50.30.50">
    <property type="entry name" value="Putative cyclase"/>
    <property type="match status" value="1"/>
</dbReference>
<dbReference type="InterPro" id="IPR007325">
    <property type="entry name" value="KFase/CYL"/>
</dbReference>
<dbReference type="InterPro" id="IPR037175">
    <property type="entry name" value="KFase_sf"/>
</dbReference>
<dbReference type="PANTHER" id="PTHR31118">
    <property type="entry name" value="CYCLASE-LIKE PROTEIN 2"/>
    <property type="match status" value="1"/>
</dbReference>
<protein>
    <submittedName>
        <fullName evidence="1">Cyclase family protein</fullName>
    </submittedName>
</protein>
<evidence type="ECO:0000313" key="2">
    <source>
        <dbReference type="Proteomes" id="UP000326554"/>
    </source>
</evidence>
<accession>A0A5J5GKP4</accession>
<comment type="caution">
    <text evidence="1">The sequence shown here is derived from an EMBL/GenBank/DDBJ whole genome shotgun (WGS) entry which is preliminary data.</text>
</comment>
<dbReference type="GO" id="GO:0004061">
    <property type="term" value="F:arylformamidase activity"/>
    <property type="evidence" value="ECO:0007669"/>
    <property type="project" value="InterPro"/>
</dbReference>
<reference evidence="1 2" key="1">
    <citation type="submission" date="2019-09" db="EMBL/GenBank/DDBJ databases">
        <authorList>
            <person name="Park J.-S."/>
            <person name="Choi H.-J."/>
        </authorList>
    </citation>
    <scope>NUCLEOTIDE SEQUENCE [LARGE SCALE GENOMIC DNA]</scope>
    <source>
        <strain evidence="1 2">176SS1-4</strain>
    </source>
</reference>
<dbReference type="AlphaFoldDB" id="A0A5J5GKP4"/>
<dbReference type="PANTHER" id="PTHR31118:SF12">
    <property type="entry name" value="CYCLASE-LIKE PROTEIN 2"/>
    <property type="match status" value="1"/>
</dbReference>
<dbReference type="GO" id="GO:0019441">
    <property type="term" value="P:L-tryptophan catabolic process to kynurenine"/>
    <property type="evidence" value="ECO:0007669"/>
    <property type="project" value="InterPro"/>
</dbReference>
<dbReference type="Pfam" id="PF04199">
    <property type="entry name" value="Cyclase"/>
    <property type="match status" value="1"/>
</dbReference>
<organism evidence="1 2">
    <name type="scientific">Histidinibacterium aquaticum</name>
    <dbReference type="NCBI Taxonomy" id="2613962"/>
    <lineage>
        <taxon>Bacteria</taxon>
        <taxon>Pseudomonadati</taxon>
        <taxon>Pseudomonadota</taxon>
        <taxon>Alphaproteobacteria</taxon>
        <taxon>Rhodobacterales</taxon>
        <taxon>Paracoccaceae</taxon>
        <taxon>Histidinibacterium</taxon>
    </lineage>
</organism>
<dbReference type="Proteomes" id="UP000326554">
    <property type="component" value="Unassembled WGS sequence"/>
</dbReference>
<dbReference type="RefSeq" id="WP_150445398.1">
    <property type="nucleotide sequence ID" value="NZ_VYQE01000003.1"/>
</dbReference>
<dbReference type="EMBL" id="VYQE01000003">
    <property type="protein sequence ID" value="KAA9008114.1"/>
    <property type="molecule type" value="Genomic_DNA"/>
</dbReference>
<proteinExistence type="predicted"/>
<dbReference type="SUPFAM" id="SSF102198">
    <property type="entry name" value="Putative cyclase"/>
    <property type="match status" value="1"/>
</dbReference>